<dbReference type="Proteomes" id="UP000824200">
    <property type="component" value="Unassembled WGS sequence"/>
</dbReference>
<accession>A0A9D1E341</accession>
<proteinExistence type="predicted"/>
<organism evidence="2 3">
    <name type="scientific">Candidatus Fimimonas gallinarum</name>
    <dbReference type="NCBI Taxonomy" id="2840821"/>
    <lineage>
        <taxon>Bacteria</taxon>
        <taxon>Pseudomonadati</taxon>
        <taxon>Myxococcota</taxon>
        <taxon>Myxococcia</taxon>
        <taxon>Myxococcales</taxon>
        <taxon>Cystobacterineae</taxon>
        <taxon>Myxococcaceae</taxon>
        <taxon>Myxococcaceae incertae sedis</taxon>
        <taxon>Candidatus Fimimonas</taxon>
    </lineage>
</organism>
<reference evidence="2" key="2">
    <citation type="journal article" date="2021" name="PeerJ">
        <title>Extensive microbial diversity within the chicken gut microbiome revealed by metagenomics and culture.</title>
        <authorList>
            <person name="Gilroy R."/>
            <person name="Ravi A."/>
            <person name="Getino M."/>
            <person name="Pursley I."/>
            <person name="Horton D.L."/>
            <person name="Alikhan N.F."/>
            <person name="Baker D."/>
            <person name="Gharbi K."/>
            <person name="Hall N."/>
            <person name="Watson M."/>
            <person name="Adriaenssens E.M."/>
            <person name="Foster-Nyarko E."/>
            <person name="Jarju S."/>
            <person name="Secka A."/>
            <person name="Antonio M."/>
            <person name="Oren A."/>
            <person name="Chaudhuri R.R."/>
            <person name="La Ragione R."/>
            <person name="Hildebrand F."/>
            <person name="Pallen M.J."/>
        </authorList>
    </citation>
    <scope>NUCLEOTIDE SEQUENCE</scope>
    <source>
        <strain evidence="2">CHK121-14286</strain>
    </source>
</reference>
<protein>
    <submittedName>
        <fullName evidence="2">DUF3343 domain-containing protein</fullName>
    </submittedName>
</protein>
<name>A0A9D1E341_9BACT</name>
<dbReference type="Pfam" id="PF11823">
    <property type="entry name" value="Se_S_carrier"/>
    <property type="match status" value="1"/>
</dbReference>
<evidence type="ECO:0000313" key="3">
    <source>
        <dbReference type="Proteomes" id="UP000824200"/>
    </source>
</evidence>
<dbReference type="EMBL" id="DVHL01000006">
    <property type="protein sequence ID" value="HIR65355.1"/>
    <property type="molecule type" value="Genomic_DNA"/>
</dbReference>
<feature type="domain" description="Putative Se/S carrier protein-like" evidence="1">
    <location>
        <begin position="5"/>
        <end position="63"/>
    </location>
</feature>
<dbReference type="InterPro" id="IPR021778">
    <property type="entry name" value="Se/S_carrier-like"/>
</dbReference>
<evidence type="ECO:0000313" key="2">
    <source>
        <dbReference type="EMBL" id="HIR65355.1"/>
    </source>
</evidence>
<dbReference type="AlphaFoldDB" id="A0A9D1E341"/>
<sequence>MQFVIVVYRSRNVTMQAYNFVTRRGITASVVSTPRSVNVGCGLSLKMPRQALDVVGETLEKGETFVGFFLVQNTARGMLLTRL</sequence>
<reference evidence="2" key="1">
    <citation type="submission" date="2020-10" db="EMBL/GenBank/DDBJ databases">
        <authorList>
            <person name="Gilroy R."/>
        </authorList>
    </citation>
    <scope>NUCLEOTIDE SEQUENCE</scope>
    <source>
        <strain evidence="2">CHK121-14286</strain>
    </source>
</reference>
<gene>
    <name evidence="2" type="ORF">IAC95_00470</name>
</gene>
<comment type="caution">
    <text evidence="2">The sequence shown here is derived from an EMBL/GenBank/DDBJ whole genome shotgun (WGS) entry which is preliminary data.</text>
</comment>
<evidence type="ECO:0000259" key="1">
    <source>
        <dbReference type="Pfam" id="PF11823"/>
    </source>
</evidence>